<dbReference type="InterPro" id="IPR036236">
    <property type="entry name" value="Znf_C2H2_sf"/>
</dbReference>
<dbReference type="PROSITE" id="PS00028">
    <property type="entry name" value="ZINC_FINGER_C2H2_1"/>
    <property type="match status" value="4"/>
</dbReference>
<evidence type="ECO:0000256" key="4">
    <source>
        <dbReference type="ARBA" id="ARBA00022771"/>
    </source>
</evidence>
<feature type="compositionally biased region" description="Basic and acidic residues" evidence="8">
    <location>
        <begin position="1707"/>
        <end position="1718"/>
    </location>
</feature>
<evidence type="ECO:0000256" key="8">
    <source>
        <dbReference type="SAM" id="MobiDB-lite"/>
    </source>
</evidence>
<feature type="region of interest" description="Disordered" evidence="8">
    <location>
        <begin position="457"/>
        <end position="481"/>
    </location>
</feature>
<keyword evidence="5" id="KW-0862">Zinc</keyword>
<evidence type="ECO:0000256" key="5">
    <source>
        <dbReference type="ARBA" id="ARBA00022833"/>
    </source>
</evidence>
<dbReference type="GO" id="GO:0043565">
    <property type="term" value="F:sequence-specific DNA binding"/>
    <property type="evidence" value="ECO:0007669"/>
    <property type="project" value="TreeGrafter"/>
</dbReference>
<dbReference type="GO" id="GO:0000981">
    <property type="term" value="F:DNA-binding transcription factor activity, RNA polymerase II-specific"/>
    <property type="evidence" value="ECO:0007669"/>
    <property type="project" value="TreeGrafter"/>
</dbReference>
<dbReference type="PANTHER" id="PTHR24408">
    <property type="entry name" value="ZINC FINGER PROTEIN"/>
    <property type="match status" value="1"/>
</dbReference>
<dbReference type="SMART" id="SM00355">
    <property type="entry name" value="ZnF_C2H2"/>
    <property type="match status" value="7"/>
</dbReference>
<reference evidence="10" key="1">
    <citation type="submission" date="2021-12" db="EMBL/GenBank/DDBJ databases">
        <authorList>
            <person name="King R."/>
        </authorList>
    </citation>
    <scope>NUCLEOTIDE SEQUENCE</scope>
</reference>
<keyword evidence="6" id="KW-0539">Nucleus</keyword>
<feature type="domain" description="C2H2-type" evidence="9">
    <location>
        <begin position="1778"/>
        <end position="1805"/>
    </location>
</feature>
<feature type="domain" description="C2H2-type" evidence="9">
    <location>
        <begin position="1501"/>
        <end position="1528"/>
    </location>
</feature>
<feature type="compositionally biased region" description="Basic and acidic residues" evidence="8">
    <location>
        <begin position="2129"/>
        <end position="2140"/>
    </location>
</feature>
<evidence type="ECO:0000256" key="3">
    <source>
        <dbReference type="ARBA" id="ARBA00022737"/>
    </source>
</evidence>
<dbReference type="PROSITE" id="PS50157">
    <property type="entry name" value="ZINC_FINGER_C2H2_2"/>
    <property type="match status" value="5"/>
</dbReference>
<feature type="region of interest" description="Disordered" evidence="8">
    <location>
        <begin position="2209"/>
        <end position="2336"/>
    </location>
</feature>
<dbReference type="OrthoDB" id="8012317at2759"/>
<gene>
    <name evidence="10" type="ORF">DIATSA_LOCUS12333</name>
</gene>
<feature type="compositionally biased region" description="Polar residues" evidence="8">
    <location>
        <begin position="2230"/>
        <end position="2281"/>
    </location>
</feature>
<dbReference type="EMBL" id="OU893338">
    <property type="protein sequence ID" value="CAG9795023.1"/>
    <property type="molecule type" value="Genomic_DNA"/>
</dbReference>
<dbReference type="Gene3D" id="3.30.160.60">
    <property type="entry name" value="Classic Zinc Finger"/>
    <property type="match status" value="2"/>
</dbReference>
<accession>A0A9N9RE86</accession>
<feature type="region of interest" description="Disordered" evidence="8">
    <location>
        <begin position="1"/>
        <end position="35"/>
    </location>
</feature>
<feature type="region of interest" description="Disordered" evidence="8">
    <location>
        <begin position="1319"/>
        <end position="1341"/>
    </location>
</feature>
<protein>
    <recommendedName>
        <fullName evidence="9">C2H2-type domain-containing protein</fullName>
    </recommendedName>
</protein>
<evidence type="ECO:0000259" key="9">
    <source>
        <dbReference type="PROSITE" id="PS50157"/>
    </source>
</evidence>
<dbReference type="Proteomes" id="UP001153714">
    <property type="component" value="Chromosome 7"/>
</dbReference>
<dbReference type="PROSITE" id="PS00354">
    <property type="entry name" value="HMGI_Y"/>
    <property type="match status" value="1"/>
</dbReference>
<evidence type="ECO:0000313" key="10">
    <source>
        <dbReference type="EMBL" id="CAG9795023.1"/>
    </source>
</evidence>
<proteinExistence type="predicted"/>
<feature type="region of interest" description="Disordered" evidence="8">
    <location>
        <begin position="1423"/>
        <end position="1487"/>
    </location>
</feature>
<feature type="compositionally biased region" description="Polar residues" evidence="8">
    <location>
        <begin position="1526"/>
        <end position="1536"/>
    </location>
</feature>
<feature type="compositionally biased region" description="Basic and acidic residues" evidence="8">
    <location>
        <begin position="1540"/>
        <end position="1556"/>
    </location>
</feature>
<keyword evidence="11" id="KW-1185">Reference proteome</keyword>
<evidence type="ECO:0000256" key="2">
    <source>
        <dbReference type="ARBA" id="ARBA00022723"/>
    </source>
</evidence>
<dbReference type="PANTHER" id="PTHR24408:SF58">
    <property type="entry name" value="TRANSCRIPTION FACTOR (TFIIIA), PUTATIVE (AFU_ORTHOLOGUE AFUA_1G05150)-RELATED"/>
    <property type="match status" value="1"/>
</dbReference>
<feature type="compositionally biased region" description="Polar residues" evidence="8">
    <location>
        <begin position="14"/>
        <end position="25"/>
    </location>
</feature>
<keyword evidence="2" id="KW-0479">Metal-binding</keyword>
<dbReference type="InterPro" id="IPR000637">
    <property type="entry name" value="HMGI/Y_DNA-bd_CS"/>
</dbReference>
<dbReference type="GO" id="GO:0008270">
    <property type="term" value="F:zinc ion binding"/>
    <property type="evidence" value="ECO:0007669"/>
    <property type="project" value="UniProtKB-KW"/>
</dbReference>
<feature type="domain" description="C2H2-type" evidence="9">
    <location>
        <begin position="1733"/>
        <end position="1760"/>
    </location>
</feature>
<evidence type="ECO:0000313" key="11">
    <source>
        <dbReference type="Proteomes" id="UP001153714"/>
    </source>
</evidence>
<name>A0A9N9RE86_9NEOP</name>
<dbReference type="Pfam" id="PF13912">
    <property type="entry name" value="zf-C2H2_6"/>
    <property type="match status" value="1"/>
</dbReference>
<feature type="compositionally biased region" description="Acidic residues" evidence="8">
    <location>
        <begin position="1470"/>
        <end position="1484"/>
    </location>
</feature>
<feature type="compositionally biased region" description="Basic and acidic residues" evidence="8">
    <location>
        <begin position="1332"/>
        <end position="1341"/>
    </location>
</feature>
<evidence type="ECO:0000256" key="1">
    <source>
        <dbReference type="ARBA" id="ARBA00004123"/>
    </source>
</evidence>
<feature type="domain" description="C2H2-type" evidence="9">
    <location>
        <begin position="1629"/>
        <end position="1656"/>
    </location>
</feature>
<sequence>MDRLNQLRGKAGTSRDSTLDTTSPPSEAYMTANESSSKYFSLSEVDTTFDISPIKDVSSTIETERTITEPDRLISNLSPIGKKNDFLDSYKIGKQIEAANILSGGVDIFDDNDNSYDGDELVIDDNVEGEEKSIPEIKIPESKIKQDIPIEATLVESEPLPKKDSTEVTLQIDGKNVDAIDIGNGLYLYRREGEEELAAVQIDGNQQQSNFKFLKVRENDEGNLEVYEEIQIEVPKEVPAQEGSSSDATASHVPIRDINDVTNNKVTERKNKTETETLPTVNNIDKESNEDNLNLEANGKLIKICESRKSPVVGSYTSMTYHSTPNKEGIPLTKTMVDLQLHPNRHSDNVKKTIEVHTDSGKPKVDKVIKENDDKIFKPDKKQGDSDQKEELKTKHVLAEHSHKTVEKTNTDENVVAEQSYKTVEKTNTDENVIANERVEKEEIMCEHVEKKETRIEESCKSHETENLNKPDVSKSTEDEPKIIDNLSQSILDTSKHNEDGQTIETKSTDKLDSEVILKKPNLLRSDSEIEESKEINKRQCMNEEKVLSTEIHHSKSDIDTITLQTENQSGEKVSTINESEKYIKDTAEVLVKKTDNVSESQHITDFATKEENNKIPNKENVTIGSLDLKDKCTSNSVKIEMDNKIQNLENIEKSVLPDMQIKISVPGNSNKDNTSLTNVQPKIDINKSQNLLQTSDSKNIKLEKNTNTKIDRPLSTETKESLINMDSTTIKETETKILVSSELSPKEQSSILDNSNKKELCNKDSKSLLDKTIILNKEIAIVKKTLPKVSTITEQKPASTNNVAVPFGKWTEANRQAFLNRIKETKVPSNSSNGKQIKNSNDLNRRDVLKKIDSHRQTHTIAASVKVQDFGSSNRLPIKKEASVFSSKSITQDIKAPVKTEITLLKSNPVIAKKVVKQESIPKLQNNLIKITNESTTKKELSQRKEINNQDLIDKTIEDIINRAIPVKSQPDNNQDVMNETLDALQNKDKFDEIEKRMNELHGFESVAPSDDAGAHRADQKIFLKSDNQKLSNKQSKIPSLLPFGNKNQRKGVKENIIDIDSEEEIIEHEPITGDMELNKKIITKLPVSGNQETTAHTTTDTQKDAIITEKDFDKFVRRNSISYENCITVNFDGKEPHNVVQTVIQKESVLKTYSKREFLHYGNKPASPIKHETYKSSTHSNQNTSKIRIIHNEEIINKNYHSKVNMAYQNAITAKRQSERPITIIEDKPVKVVFMDSGAEFNPKQLNAYGKDLSPAKSQPSSIEGSTISTSDLLDSDTFDSMDDGKSQDDIKLKTKHQRKQVLTPVETPELELIEPGDLGLEVSPKKKRKTEEKAEKSSKALVPKKSYLLGRGAILEDAGSKPYELPNIFEKEPSKVDNNHVTHKNTASAIDNLVKAAELLDTQSENLNTTTIEIQNCGNQQITPIKRGRGRPRKYPLPEGTIDKSKTPSPQKKPRLSEVKLTKNIYTDDDDDGDDDDENSDGEIITENWTMGKINENIVCPICNKLFRSENVVFKHVKHCTGPSPNRSDSGSKSPRRFRESQDHESSNSKLHEIDEDYNENSRQQIRNKRKSRDTNPKFMANKEDVIIITDTPIKIKPDKLEGMKHVISKKSTINKSKSSDKVNNLLCHFCGKTFRQLSYLVNHKLQHEKDDSKKFESDKTKSVKSVFSCEVCKKEFRKLHHLVQHRFIHNTVSVSSTKLPRKNSAEHNDNRAPKDQNVPKQNDDTSAGFRCEPCDKSFRKLHHLVEHRETHDGINRQKNTTNVLASTDKVPPPPQCEICKKTFRKIHHLIEHKEQHLETSSEKSDDRKSSLSTKDIIHECPLCYMVFPNEHSLNKHTIICQRKKRQSASKQNKQTQELENIDENKLITNPNEELKKNNDVIIVSAEVITSKKDIQSDSLEETLENNIDETDVVNSAITNAVGVSTESPKPNITIDKPKDHAIEVSNIPEQEVIKIISDNPNNTNKQHASNNKPEIKESVKKVFSKEKIAPTITKRHKPNLPLTIVETTETTDEDDDDDGVRYMLNPDYKMDDNVEGKLFMKVRAKKRNSLQIERPNSKDLVKRRISLQHPPKLPRLKPKSIQSKTVSTNSLTKNITKIAKLDTIHFTDSDDSDVKYSFPKTVPDKVAKSNVEESKEPKKKMQRKSLAEKRKSLNSIAKRKSLGKAVGAKHKSKPSPLKPIKKRSVQVEHRCDCGQLFSSAALLSRHTTLAHTPPRIRRRRRSPSPDNTTIPKQLGQCKSTTAIPKSEVSASRKSSVKIDSTNSNASRQTASRKSSGQKAEYKTPNARKSLKTKESPKGGVTINSKLRRAHKGVPVPDKMKKLMEKFKSNSPL</sequence>
<feature type="region of interest" description="Disordered" evidence="8">
    <location>
        <begin position="2129"/>
        <end position="2187"/>
    </location>
</feature>
<dbReference type="SUPFAM" id="SSF57667">
    <property type="entry name" value="beta-beta-alpha zinc fingers"/>
    <property type="match status" value="2"/>
</dbReference>
<feature type="domain" description="C2H2-type" evidence="9">
    <location>
        <begin position="1671"/>
        <end position="1693"/>
    </location>
</feature>
<feature type="compositionally biased region" description="Basic and acidic residues" evidence="8">
    <location>
        <begin position="1285"/>
        <end position="1295"/>
    </location>
</feature>
<feature type="region of interest" description="Disordered" evidence="8">
    <location>
        <begin position="1253"/>
        <end position="1303"/>
    </location>
</feature>
<feature type="region of interest" description="Disordered" evidence="8">
    <location>
        <begin position="1698"/>
        <end position="1731"/>
    </location>
</feature>
<keyword evidence="4 7" id="KW-0863">Zinc-finger</keyword>
<organism evidence="10 11">
    <name type="scientific">Diatraea saccharalis</name>
    <name type="common">sugarcane borer</name>
    <dbReference type="NCBI Taxonomy" id="40085"/>
    <lineage>
        <taxon>Eukaryota</taxon>
        <taxon>Metazoa</taxon>
        <taxon>Ecdysozoa</taxon>
        <taxon>Arthropoda</taxon>
        <taxon>Hexapoda</taxon>
        <taxon>Insecta</taxon>
        <taxon>Pterygota</taxon>
        <taxon>Neoptera</taxon>
        <taxon>Endopterygota</taxon>
        <taxon>Lepidoptera</taxon>
        <taxon>Glossata</taxon>
        <taxon>Ditrysia</taxon>
        <taxon>Pyraloidea</taxon>
        <taxon>Crambidae</taxon>
        <taxon>Crambinae</taxon>
        <taxon>Diatraea</taxon>
    </lineage>
</organism>
<dbReference type="InterPro" id="IPR013087">
    <property type="entry name" value="Znf_C2H2_type"/>
</dbReference>
<feature type="region of interest" description="Disordered" evidence="8">
    <location>
        <begin position="1521"/>
        <end position="1581"/>
    </location>
</feature>
<feature type="compositionally biased region" description="Basic residues" evidence="8">
    <location>
        <begin position="2161"/>
        <end position="2187"/>
    </location>
</feature>
<feature type="compositionally biased region" description="Polar residues" evidence="8">
    <location>
        <begin position="1258"/>
        <end position="1267"/>
    </location>
</feature>
<comment type="subcellular location">
    <subcellularLocation>
        <location evidence="1">Nucleus</location>
    </subcellularLocation>
</comment>
<feature type="compositionally biased region" description="Basic and acidic residues" evidence="8">
    <location>
        <begin position="2321"/>
        <end position="2336"/>
    </location>
</feature>
<evidence type="ECO:0000256" key="7">
    <source>
        <dbReference type="PROSITE-ProRule" id="PRU00042"/>
    </source>
</evidence>
<dbReference type="GO" id="GO:0005634">
    <property type="term" value="C:nucleus"/>
    <property type="evidence" value="ECO:0007669"/>
    <property type="project" value="UniProtKB-SubCell"/>
</dbReference>
<evidence type="ECO:0000256" key="6">
    <source>
        <dbReference type="ARBA" id="ARBA00023242"/>
    </source>
</evidence>
<reference evidence="10" key="2">
    <citation type="submission" date="2022-10" db="EMBL/GenBank/DDBJ databases">
        <authorList>
            <consortium name="ENA_rothamsted_submissions"/>
            <consortium name="culmorum"/>
            <person name="King R."/>
        </authorList>
    </citation>
    <scope>NUCLEOTIDE SEQUENCE</scope>
</reference>
<keyword evidence="3" id="KW-0677">Repeat</keyword>